<dbReference type="InterPro" id="IPR003409">
    <property type="entry name" value="MORN"/>
</dbReference>
<reference evidence="4" key="1">
    <citation type="submission" date="2015-09" db="EMBL/GenBank/DDBJ databases">
        <authorList>
            <consortium name="Pathogen Informatics"/>
        </authorList>
    </citation>
    <scope>NUCLEOTIDE SEQUENCE [LARGE SCALE GENOMIC DNA]</scope>
    <source>
        <strain evidence="4">Lake Konstanz</strain>
    </source>
</reference>
<dbReference type="Proteomes" id="UP000051952">
    <property type="component" value="Unassembled WGS sequence"/>
</dbReference>
<dbReference type="Gene3D" id="2.20.110.10">
    <property type="entry name" value="Histone H3 K4-specific methyltransferase SET7/9 N-terminal domain"/>
    <property type="match status" value="2"/>
</dbReference>
<dbReference type="SUPFAM" id="SSF82185">
    <property type="entry name" value="Histone H3 K4-specific methyltransferase SET7/9 N-terminal domain"/>
    <property type="match status" value="2"/>
</dbReference>
<dbReference type="AlphaFoldDB" id="A0A0S4JFV2"/>
<dbReference type="OMA" id="IDGNAPW"/>
<dbReference type="EMBL" id="CYKH01001630">
    <property type="protein sequence ID" value="CUG88279.1"/>
    <property type="molecule type" value="Genomic_DNA"/>
</dbReference>
<keyword evidence="1" id="KW-0677">Repeat</keyword>
<keyword evidence="4" id="KW-1185">Reference proteome</keyword>
<feature type="region of interest" description="Disordered" evidence="2">
    <location>
        <begin position="330"/>
        <end position="362"/>
    </location>
</feature>
<name>A0A0S4JFV2_BODSA</name>
<evidence type="ECO:0000313" key="3">
    <source>
        <dbReference type="EMBL" id="CUG88279.1"/>
    </source>
</evidence>
<organism evidence="3 4">
    <name type="scientific">Bodo saltans</name>
    <name type="common">Flagellated protozoan</name>
    <dbReference type="NCBI Taxonomy" id="75058"/>
    <lineage>
        <taxon>Eukaryota</taxon>
        <taxon>Discoba</taxon>
        <taxon>Euglenozoa</taxon>
        <taxon>Kinetoplastea</taxon>
        <taxon>Metakinetoplastina</taxon>
        <taxon>Eubodonida</taxon>
        <taxon>Bodonidae</taxon>
        <taxon>Bodo</taxon>
    </lineage>
</organism>
<evidence type="ECO:0000256" key="2">
    <source>
        <dbReference type="SAM" id="MobiDB-lite"/>
    </source>
</evidence>
<dbReference type="VEuPathDB" id="TriTrypDB:BSAL_14710"/>
<dbReference type="PANTHER" id="PTHR43215">
    <property type="entry name" value="RADIAL SPOKE HEAD 1 HOMOLOG"/>
    <property type="match status" value="1"/>
</dbReference>
<dbReference type="SMART" id="SM00698">
    <property type="entry name" value="MORN"/>
    <property type="match status" value="3"/>
</dbReference>
<evidence type="ECO:0008006" key="5">
    <source>
        <dbReference type="Google" id="ProtNLM"/>
    </source>
</evidence>
<feature type="region of interest" description="Disordered" evidence="2">
    <location>
        <begin position="409"/>
        <end position="434"/>
    </location>
</feature>
<accession>A0A0S4JFV2</accession>
<gene>
    <name evidence="3" type="ORF">BSAL_14710</name>
</gene>
<protein>
    <recommendedName>
        <fullName evidence="5">Phosphatidylinositol-4-phosphate 5-kinase</fullName>
    </recommendedName>
</protein>
<sequence length="434" mass="48714">MFRRCFRRLVVRTLPDQTKLDGTFHPVHVNRLLSGIAILPDGRCFKGNFDETTGAPLSGTQLEEDGDVYVGSYNSKWQRDGQGESWLADGTHYKGTFVEDELTRGTVRIPSGVTEVLFEGTLRDEEFVQGTLKQSDFTYTGEFQNNRPHGRGSLEFTNGASQEGTFRDGSLHGPNCTMKLEGGFVYVGSFLEGKIKRGLLYTPTYTYDGEFSEQGKAHGEGTQIHLAVSPKLTFTGIWHHGNLLRGTCVDEHGAPVDWQDRHDLQEQILEEKGGSVQMQKLMDAKLKEADKLYHDIERSYAHDADAIQKENGGIRPSKFDLGYEHSLRTESSAAQRELARQSSLDDAARNDPEFLNPSFEETRPEVVEALKNHSIDADLAKTRLKEQAGSQRLMADRVNEQMERFMAQQSNPNPVPKRGLEIDGNHTWKGFTAK</sequence>
<evidence type="ECO:0000313" key="4">
    <source>
        <dbReference type="Proteomes" id="UP000051952"/>
    </source>
</evidence>
<dbReference type="PANTHER" id="PTHR43215:SF14">
    <property type="entry name" value="RADIAL SPOKE HEAD 1 HOMOLOG"/>
    <property type="match status" value="1"/>
</dbReference>
<proteinExistence type="predicted"/>
<dbReference type="OrthoDB" id="437960at2759"/>
<feature type="compositionally biased region" description="Polar residues" evidence="2">
    <location>
        <begin position="330"/>
        <end position="344"/>
    </location>
</feature>
<evidence type="ECO:0000256" key="1">
    <source>
        <dbReference type="ARBA" id="ARBA00022737"/>
    </source>
</evidence>
<dbReference type="Pfam" id="PF02493">
    <property type="entry name" value="MORN"/>
    <property type="match status" value="2"/>
</dbReference>